<evidence type="ECO:0000256" key="4">
    <source>
        <dbReference type="SAM" id="SignalP"/>
    </source>
</evidence>
<keyword evidence="2" id="KW-0998">Cell outer membrane</keyword>
<evidence type="ECO:0000256" key="3">
    <source>
        <dbReference type="SAM" id="MobiDB-lite"/>
    </source>
</evidence>
<keyword evidence="1 4" id="KW-0732">Signal</keyword>
<comment type="subcellular location">
    <subcellularLocation>
        <location evidence="2">Cell outer membrane</location>
        <topology evidence="2">Multi-pass membrane protein</topology>
    </subcellularLocation>
</comment>
<organism evidence="6 7">
    <name type="scientific">Hymenobacter canadensis</name>
    <dbReference type="NCBI Taxonomy" id="2999067"/>
    <lineage>
        <taxon>Bacteria</taxon>
        <taxon>Pseudomonadati</taxon>
        <taxon>Bacteroidota</taxon>
        <taxon>Cytophagia</taxon>
        <taxon>Cytophagales</taxon>
        <taxon>Hymenobacteraceae</taxon>
        <taxon>Hymenobacter</taxon>
    </lineage>
</organism>
<protein>
    <submittedName>
        <fullName evidence="6">TonB-dependent receptor plug domain-containing protein</fullName>
    </submittedName>
</protein>
<evidence type="ECO:0000313" key="7">
    <source>
        <dbReference type="Proteomes" id="UP001211005"/>
    </source>
</evidence>
<dbReference type="InterPro" id="IPR037066">
    <property type="entry name" value="Plug_dom_sf"/>
</dbReference>
<dbReference type="PANTHER" id="PTHR30069:SF29">
    <property type="entry name" value="HEMOGLOBIN AND HEMOGLOBIN-HAPTOGLOBIN-BINDING PROTEIN 1-RELATED"/>
    <property type="match status" value="1"/>
</dbReference>
<dbReference type="PANTHER" id="PTHR30069">
    <property type="entry name" value="TONB-DEPENDENT OUTER MEMBRANE RECEPTOR"/>
    <property type="match status" value="1"/>
</dbReference>
<dbReference type="Proteomes" id="UP001211005">
    <property type="component" value="Chromosome"/>
</dbReference>
<keyword evidence="7" id="KW-1185">Reference proteome</keyword>
<dbReference type="EMBL" id="CP114767">
    <property type="protein sequence ID" value="WBA40733.1"/>
    <property type="molecule type" value="Genomic_DNA"/>
</dbReference>
<dbReference type="Pfam" id="PF07715">
    <property type="entry name" value="Plug"/>
    <property type="match status" value="1"/>
</dbReference>
<evidence type="ECO:0000313" key="6">
    <source>
        <dbReference type="EMBL" id="WBA40733.1"/>
    </source>
</evidence>
<gene>
    <name evidence="6" type="ORF">O3303_12985</name>
</gene>
<keyword evidence="2" id="KW-0472">Membrane</keyword>
<dbReference type="PROSITE" id="PS52016">
    <property type="entry name" value="TONB_DEPENDENT_REC_3"/>
    <property type="match status" value="1"/>
</dbReference>
<keyword evidence="2" id="KW-0812">Transmembrane</keyword>
<dbReference type="InterPro" id="IPR012910">
    <property type="entry name" value="Plug_dom"/>
</dbReference>
<feature type="region of interest" description="Disordered" evidence="3">
    <location>
        <begin position="161"/>
        <end position="187"/>
    </location>
</feature>
<dbReference type="InterPro" id="IPR039426">
    <property type="entry name" value="TonB-dep_rcpt-like"/>
</dbReference>
<feature type="signal peptide" evidence="4">
    <location>
        <begin position="1"/>
        <end position="22"/>
    </location>
</feature>
<evidence type="ECO:0000259" key="5">
    <source>
        <dbReference type="Pfam" id="PF07715"/>
    </source>
</evidence>
<keyword evidence="2" id="KW-0813">Transport</keyword>
<reference evidence="6 7" key="1">
    <citation type="submission" date="2022-12" db="EMBL/GenBank/DDBJ databases">
        <title>Hymenobacter canadensis sp. nov. isolated from lake water of the Cambridge Bay, Canada.</title>
        <authorList>
            <person name="Kim W.H."/>
            <person name="Lee Y.M."/>
        </authorList>
    </citation>
    <scope>NUCLEOTIDE SEQUENCE [LARGE SCALE GENOMIC DNA]</scope>
    <source>
        <strain evidence="6 7">PAMC 29467</strain>
    </source>
</reference>
<evidence type="ECO:0000256" key="1">
    <source>
        <dbReference type="ARBA" id="ARBA00022729"/>
    </source>
</evidence>
<dbReference type="Gene3D" id="2.60.40.1930">
    <property type="match status" value="1"/>
</dbReference>
<keyword evidence="2" id="KW-1134">Transmembrane beta strand</keyword>
<sequence length="850" mass="91159">MKTTLPLRLQHLALGAAAASMAAISLAFQTPADPAGRLVERLLAFYTDAQPEISYLHLNQAAYAAGETVWFKAYVADARHHQLDSLSRVLYVDVVSPSGRRVLLRRTLALRGGLAHGDLALPDTLAQGIYTVRAYTHWMRNTSEQLFFSRRVPVWQVAPPAPDAASASAGKPTPARRSVTRPAAPARPDVQFFPEGGDYVAGLATVVGVKALDATGTGLAVRGDILDDQNQVQASFSTPALGMSSFNFTPAAGRRYHARVALPAGTTADYPLPVAQPSGWVMNTREIGNSFKVFIRHQPAAGAPAGPVGLRLLAHVRGVPVYVGEGQIQGNEIFAATLPKGKMPAGVLHITLFDDQQVSRAERLAFVPDANPLRITVRPNKPVYGPREAVTVDVDVRTGAGAPTAAELSLAVATDGGLPATATTDATIESQLLLTSELKGYVENPGYYFRNPTSDTRLALDQLLLTQGWSRFVWRELVASNASPVAAYQFMTEQNLTLGGRLVRANQKPVPNGNVTLFQQAEKSISAGQSNADGQFLFTGFPGQDSARVLVQARTEKGGSNVLIQLNELWPLPAKPLPLPLLAPAAAQPEVAAYAQRSRRQQVLEQQYRPDSSRSIMLRNVTVKGSRPTPPPRDPRSIHGTADNVLTLRDIPLADTYSDIFQLMQGRVAGVQITRTGFSYNVQIRGISSFSGSSQPLFLLDGMPLSDIDGLVGIPPTIVERIEVLKGASAAIYGSRGGNGVIAVFTKRGNPDYNYSKEPAAGVAVRQLPAYHRAREFYAPRYEKAPAANRPDPRATTLYWLPRLAVPASGTARFTFYTADQGGTFRVSAEGIGATGQPAVGSSSLSVSDR</sequence>
<comment type="similarity">
    <text evidence="2">Belongs to the TonB-dependent receptor family.</text>
</comment>
<feature type="chain" id="PRO_5045504929" evidence="4">
    <location>
        <begin position="23"/>
        <end position="850"/>
    </location>
</feature>
<dbReference type="SUPFAM" id="SSF56935">
    <property type="entry name" value="Porins"/>
    <property type="match status" value="1"/>
</dbReference>
<feature type="domain" description="TonB-dependent receptor plug" evidence="5">
    <location>
        <begin position="656"/>
        <end position="741"/>
    </location>
</feature>
<keyword evidence="6" id="KW-0675">Receptor</keyword>
<accession>A0ABY7LPC7</accession>
<proteinExistence type="inferred from homology"/>
<dbReference type="RefSeq" id="WP_269558819.1">
    <property type="nucleotide sequence ID" value="NZ_CP114767.1"/>
</dbReference>
<name>A0ABY7LPC7_9BACT</name>
<evidence type="ECO:0000256" key="2">
    <source>
        <dbReference type="PROSITE-ProRule" id="PRU01360"/>
    </source>
</evidence>
<dbReference type="Gene3D" id="2.170.130.10">
    <property type="entry name" value="TonB-dependent receptor, plug domain"/>
    <property type="match status" value="1"/>
</dbReference>